<keyword evidence="5 7" id="KW-1133">Transmembrane helix</keyword>
<feature type="domain" description="ABC transmembrane type-1" evidence="9">
    <location>
        <begin position="101"/>
        <end position="312"/>
    </location>
</feature>
<dbReference type="Proteomes" id="UP000629365">
    <property type="component" value="Unassembled WGS sequence"/>
</dbReference>
<evidence type="ECO:0000256" key="7">
    <source>
        <dbReference type="RuleBase" id="RU363032"/>
    </source>
</evidence>
<dbReference type="SUPFAM" id="SSF161098">
    <property type="entry name" value="MetI-like"/>
    <property type="match status" value="1"/>
</dbReference>
<dbReference type="PANTHER" id="PTHR30193:SF37">
    <property type="entry name" value="INNER MEMBRANE ABC TRANSPORTER PERMEASE PROTEIN YCJO"/>
    <property type="match status" value="1"/>
</dbReference>
<dbReference type="Gene3D" id="1.10.3720.10">
    <property type="entry name" value="MetI-like"/>
    <property type="match status" value="1"/>
</dbReference>
<evidence type="ECO:0000256" key="3">
    <source>
        <dbReference type="ARBA" id="ARBA00022475"/>
    </source>
</evidence>
<organism evidence="10 11">
    <name type="scientific">Microbacterium murale</name>
    <dbReference type="NCBI Taxonomy" id="1081040"/>
    <lineage>
        <taxon>Bacteria</taxon>
        <taxon>Bacillati</taxon>
        <taxon>Actinomycetota</taxon>
        <taxon>Actinomycetes</taxon>
        <taxon>Micrococcales</taxon>
        <taxon>Microbacteriaceae</taxon>
        <taxon>Microbacterium</taxon>
    </lineage>
</organism>
<protein>
    <submittedName>
        <fullName evidence="10">Sugar ABC transporter permease</fullName>
    </submittedName>
</protein>
<evidence type="ECO:0000313" key="11">
    <source>
        <dbReference type="Proteomes" id="UP000629365"/>
    </source>
</evidence>
<keyword evidence="4 7" id="KW-0812">Transmembrane</keyword>
<feature type="transmembrane region" description="Helical" evidence="7">
    <location>
        <begin position="291"/>
        <end position="311"/>
    </location>
</feature>
<dbReference type="EMBL" id="BMCM01000001">
    <property type="protein sequence ID" value="GGD66425.1"/>
    <property type="molecule type" value="Genomic_DNA"/>
</dbReference>
<proteinExistence type="inferred from homology"/>
<feature type="compositionally biased region" description="Basic and acidic residues" evidence="8">
    <location>
        <begin position="12"/>
        <end position="23"/>
    </location>
</feature>
<feature type="transmembrane region" description="Helical" evidence="7">
    <location>
        <begin position="138"/>
        <end position="159"/>
    </location>
</feature>
<keyword evidence="3" id="KW-1003">Cell membrane</keyword>
<dbReference type="InterPro" id="IPR000515">
    <property type="entry name" value="MetI-like"/>
</dbReference>
<sequence length="324" mass="35708">MTTTAASGAAETTERRGRAERPPRPAGVRRRRSAATRGDWIVGYTMVAPAVLGALAFVIAPLIAVFWFSLHDWNVLANTFVFSGTENYERMLSDQGLHDSLLASLWFSIGLVVLNITLALFLAVLLNQKLPGTTTFRTFFFSPVVVSLVAWTIVWSFLLQADGGINGFLSLIGVDGPNWLRNDFTAMVSVIIVQVFKNVGMNMILFLAALQGVPEEIMEAARIDGAGAWRRFRSITLPMISPTILLVSILTIVGSLEVFAQIAVLTGGGPGNSTTVLVYYLYQQAFRFNDFGYASGISVLLFMIVLVLTLIQWQTRKRWVFNET</sequence>
<keyword evidence="2 7" id="KW-0813">Transport</keyword>
<feature type="compositionally biased region" description="Low complexity" evidence="8">
    <location>
        <begin position="1"/>
        <end position="11"/>
    </location>
</feature>
<comment type="caution">
    <text evidence="10">The sequence shown here is derived from an EMBL/GenBank/DDBJ whole genome shotgun (WGS) entry which is preliminary data.</text>
</comment>
<evidence type="ECO:0000256" key="2">
    <source>
        <dbReference type="ARBA" id="ARBA00022448"/>
    </source>
</evidence>
<evidence type="ECO:0000256" key="6">
    <source>
        <dbReference type="ARBA" id="ARBA00023136"/>
    </source>
</evidence>
<dbReference type="Pfam" id="PF00528">
    <property type="entry name" value="BPD_transp_1"/>
    <property type="match status" value="1"/>
</dbReference>
<feature type="transmembrane region" description="Helical" evidence="7">
    <location>
        <begin position="101"/>
        <end position="126"/>
    </location>
</feature>
<dbReference type="InterPro" id="IPR051393">
    <property type="entry name" value="ABC_transporter_permease"/>
</dbReference>
<comment type="similarity">
    <text evidence="7">Belongs to the binding-protein-dependent transport system permease family.</text>
</comment>
<feature type="transmembrane region" description="Helical" evidence="7">
    <location>
        <begin position="40"/>
        <end position="68"/>
    </location>
</feature>
<name>A0ABQ1RFZ7_9MICO</name>
<evidence type="ECO:0000256" key="8">
    <source>
        <dbReference type="SAM" id="MobiDB-lite"/>
    </source>
</evidence>
<dbReference type="InterPro" id="IPR035906">
    <property type="entry name" value="MetI-like_sf"/>
</dbReference>
<gene>
    <name evidence="10" type="ORF">GCM10007269_07050</name>
</gene>
<feature type="transmembrane region" description="Helical" evidence="7">
    <location>
        <begin position="240"/>
        <end position="264"/>
    </location>
</feature>
<evidence type="ECO:0000256" key="1">
    <source>
        <dbReference type="ARBA" id="ARBA00004651"/>
    </source>
</evidence>
<evidence type="ECO:0000259" key="9">
    <source>
        <dbReference type="PROSITE" id="PS50928"/>
    </source>
</evidence>
<feature type="region of interest" description="Disordered" evidence="8">
    <location>
        <begin position="1"/>
        <end position="32"/>
    </location>
</feature>
<accession>A0ABQ1RFZ7</accession>
<evidence type="ECO:0000313" key="10">
    <source>
        <dbReference type="EMBL" id="GGD66425.1"/>
    </source>
</evidence>
<dbReference type="PROSITE" id="PS50928">
    <property type="entry name" value="ABC_TM1"/>
    <property type="match status" value="1"/>
</dbReference>
<keyword evidence="6 7" id="KW-0472">Membrane</keyword>
<dbReference type="RefSeq" id="WP_188435183.1">
    <property type="nucleotide sequence ID" value="NZ_BMCM01000001.1"/>
</dbReference>
<comment type="subcellular location">
    <subcellularLocation>
        <location evidence="1 7">Cell membrane</location>
        <topology evidence="1 7">Multi-pass membrane protein</topology>
    </subcellularLocation>
</comment>
<reference evidence="11" key="1">
    <citation type="journal article" date="2019" name="Int. J. Syst. Evol. Microbiol.">
        <title>The Global Catalogue of Microorganisms (GCM) 10K type strain sequencing project: providing services to taxonomists for standard genome sequencing and annotation.</title>
        <authorList>
            <consortium name="The Broad Institute Genomics Platform"/>
            <consortium name="The Broad Institute Genome Sequencing Center for Infectious Disease"/>
            <person name="Wu L."/>
            <person name="Ma J."/>
        </authorList>
    </citation>
    <scope>NUCLEOTIDE SEQUENCE [LARGE SCALE GENOMIC DNA]</scope>
    <source>
        <strain evidence="11">CCM 7640</strain>
    </source>
</reference>
<dbReference type="PANTHER" id="PTHR30193">
    <property type="entry name" value="ABC TRANSPORTER PERMEASE PROTEIN"/>
    <property type="match status" value="1"/>
</dbReference>
<evidence type="ECO:0000256" key="4">
    <source>
        <dbReference type="ARBA" id="ARBA00022692"/>
    </source>
</evidence>
<evidence type="ECO:0000256" key="5">
    <source>
        <dbReference type="ARBA" id="ARBA00022989"/>
    </source>
</evidence>
<keyword evidence="11" id="KW-1185">Reference proteome</keyword>
<dbReference type="CDD" id="cd06261">
    <property type="entry name" value="TM_PBP2"/>
    <property type="match status" value="1"/>
</dbReference>